<dbReference type="Gene3D" id="3.30.40.10">
    <property type="entry name" value="Zinc/RING finger domain, C3HC4 (zinc finger)"/>
    <property type="match status" value="2"/>
</dbReference>
<reference evidence="21 22" key="1">
    <citation type="submission" date="2024-02" db="EMBL/GenBank/DDBJ databases">
        <title>High-quality chromosome-scale genome assembly of Pensacola bahiagrass (Paspalum notatum Flugge var. saurae).</title>
        <authorList>
            <person name="Vega J.M."/>
            <person name="Podio M."/>
            <person name="Orjuela J."/>
            <person name="Siena L.A."/>
            <person name="Pessino S.C."/>
            <person name="Combes M.C."/>
            <person name="Mariac C."/>
            <person name="Albertini E."/>
            <person name="Pupilli F."/>
            <person name="Ortiz J.P.A."/>
            <person name="Leblanc O."/>
        </authorList>
    </citation>
    <scope>NUCLEOTIDE SEQUENCE [LARGE SCALE GENOMIC DNA]</scope>
    <source>
        <strain evidence="21">R1</strain>
        <tissue evidence="21">Leaf</tissue>
    </source>
</reference>
<evidence type="ECO:0000256" key="17">
    <source>
        <dbReference type="PROSITE-ProRule" id="PRU00175"/>
    </source>
</evidence>
<keyword evidence="10" id="KW-0479">Metal-binding</keyword>
<evidence type="ECO:0000256" key="16">
    <source>
        <dbReference type="ARBA" id="ARBA00023136"/>
    </source>
</evidence>
<dbReference type="Gene3D" id="1.20.120.1750">
    <property type="match status" value="2"/>
</dbReference>
<evidence type="ECO:0000256" key="10">
    <source>
        <dbReference type="ARBA" id="ARBA00022723"/>
    </source>
</evidence>
<dbReference type="PROSITE" id="PS50089">
    <property type="entry name" value="ZF_RING_2"/>
    <property type="match status" value="2"/>
</dbReference>
<keyword evidence="16" id="KW-0472">Membrane</keyword>
<evidence type="ECO:0000256" key="15">
    <source>
        <dbReference type="ARBA" id="ARBA00022989"/>
    </source>
</evidence>
<organism evidence="21 22">
    <name type="scientific">Paspalum notatum var. saurae</name>
    <dbReference type="NCBI Taxonomy" id="547442"/>
    <lineage>
        <taxon>Eukaryota</taxon>
        <taxon>Viridiplantae</taxon>
        <taxon>Streptophyta</taxon>
        <taxon>Embryophyta</taxon>
        <taxon>Tracheophyta</taxon>
        <taxon>Spermatophyta</taxon>
        <taxon>Magnoliopsida</taxon>
        <taxon>Liliopsida</taxon>
        <taxon>Poales</taxon>
        <taxon>Poaceae</taxon>
        <taxon>PACMAD clade</taxon>
        <taxon>Panicoideae</taxon>
        <taxon>Andropogonodae</taxon>
        <taxon>Paspaleae</taxon>
        <taxon>Paspalinae</taxon>
        <taxon>Paspalum</taxon>
    </lineage>
</organism>
<dbReference type="Pfam" id="PF01485">
    <property type="entry name" value="IBR"/>
    <property type="match status" value="4"/>
</dbReference>
<dbReference type="EC" id="2.3.2.31" evidence="7"/>
<feature type="domain" description="RING-type" evidence="19">
    <location>
        <begin position="648"/>
        <end position="698"/>
    </location>
</feature>
<evidence type="ECO:0000259" key="20">
    <source>
        <dbReference type="PROSITE" id="PS51873"/>
    </source>
</evidence>
<gene>
    <name evidence="21" type="ORF">U9M48_014488</name>
</gene>
<accession>A0AAQ3WKI6</accession>
<comment type="similarity">
    <text evidence="6">Belongs to the RBR family. Ariadne subfamily.</text>
</comment>
<dbReference type="GO" id="GO:0016567">
    <property type="term" value="P:protein ubiquitination"/>
    <property type="evidence" value="ECO:0007669"/>
    <property type="project" value="InterPro"/>
</dbReference>
<feature type="domain" description="RING-type" evidence="19">
    <location>
        <begin position="385"/>
        <end position="430"/>
    </location>
</feature>
<dbReference type="GO" id="GO:0005737">
    <property type="term" value="C:cytoplasm"/>
    <property type="evidence" value="ECO:0007669"/>
    <property type="project" value="UniProtKB-ARBA"/>
</dbReference>
<dbReference type="PROSITE" id="PS51873">
    <property type="entry name" value="TRIAD"/>
    <property type="match status" value="2"/>
</dbReference>
<dbReference type="Proteomes" id="UP001341281">
    <property type="component" value="Chromosome 03"/>
</dbReference>
<keyword evidence="12 17" id="KW-0863">Zinc-finger</keyword>
<comment type="function">
    <text evidence="3">Might act as an E3 ubiquitin-protein ligase, or as part of E3 complex, which accepts ubiquitin from specific E2 ubiquitin-conjugating enzymes and then transfers it to substrates.</text>
</comment>
<evidence type="ECO:0000256" key="5">
    <source>
        <dbReference type="ARBA" id="ARBA00004906"/>
    </source>
</evidence>
<evidence type="ECO:0000256" key="11">
    <source>
        <dbReference type="ARBA" id="ARBA00022737"/>
    </source>
</evidence>
<dbReference type="SMART" id="SM00184">
    <property type="entry name" value="RING"/>
    <property type="match status" value="3"/>
</dbReference>
<evidence type="ECO:0000256" key="6">
    <source>
        <dbReference type="ARBA" id="ARBA00005884"/>
    </source>
</evidence>
<keyword evidence="13" id="KW-0833">Ubl conjugation pathway</keyword>
<evidence type="ECO:0000256" key="8">
    <source>
        <dbReference type="ARBA" id="ARBA00022679"/>
    </source>
</evidence>
<evidence type="ECO:0000256" key="4">
    <source>
        <dbReference type="ARBA" id="ARBA00004167"/>
    </source>
</evidence>
<evidence type="ECO:0000256" key="18">
    <source>
        <dbReference type="SAM" id="MobiDB-lite"/>
    </source>
</evidence>
<evidence type="ECO:0000259" key="19">
    <source>
        <dbReference type="PROSITE" id="PS50089"/>
    </source>
</evidence>
<evidence type="ECO:0000256" key="12">
    <source>
        <dbReference type="ARBA" id="ARBA00022771"/>
    </source>
</evidence>
<dbReference type="InterPro" id="IPR001841">
    <property type="entry name" value="Znf_RING"/>
</dbReference>
<dbReference type="GO" id="GO:0031090">
    <property type="term" value="C:organelle membrane"/>
    <property type="evidence" value="ECO:0007669"/>
    <property type="project" value="UniProtKB-ARBA"/>
</dbReference>
<dbReference type="InterPro" id="IPR013083">
    <property type="entry name" value="Znf_RING/FYVE/PHD"/>
</dbReference>
<evidence type="ECO:0000313" key="21">
    <source>
        <dbReference type="EMBL" id="WVZ65067.1"/>
    </source>
</evidence>
<dbReference type="CDD" id="cd22584">
    <property type="entry name" value="Rcat_RBR_unk"/>
    <property type="match status" value="2"/>
</dbReference>
<dbReference type="InterPro" id="IPR017907">
    <property type="entry name" value="Znf_RING_CS"/>
</dbReference>
<dbReference type="InterPro" id="IPR002867">
    <property type="entry name" value="IBR_dom"/>
</dbReference>
<evidence type="ECO:0000256" key="2">
    <source>
        <dbReference type="ARBA" id="ARBA00001947"/>
    </source>
</evidence>
<keyword evidence="15" id="KW-1133">Transmembrane helix</keyword>
<name>A0AAQ3WKI6_PASNO</name>
<evidence type="ECO:0000256" key="1">
    <source>
        <dbReference type="ARBA" id="ARBA00001798"/>
    </source>
</evidence>
<feature type="region of interest" description="Disordered" evidence="18">
    <location>
        <begin position="331"/>
        <end position="375"/>
    </location>
</feature>
<dbReference type="PROSITE" id="PS00518">
    <property type="entry name" value="ZF_RING_1"/>
    <property type="match status" value="2"/>
</dbReference>
<evidence type="ECO:0000256" key="14">
    <source>
        <dbReference type="ARBA" id="ARBA00022833"/>
    </source>
</evidence>
<keyword evidence="22" id="KW-1185">Reference proteome</keyword>
<comment type="subcellular location">
    <subcellularLocation>
        <location evidence="4">Membrane</location>
        <topology evidence="4">Single-pass membrane protein</topology>
    </subcellularLocation>
</comment>
<protein>
    <recommendedName>
        <fullName evidence="7">RBR-type E3 ubiquitin transferase</fullName>
        <ecNumber evidence="7">2.3.2.31</ecNumber>
    </recommendedName>
</protein>
<evidence type="ECO:0000256" key="3">
    <source>
        <dbReference type="ARBA" id="ARBA00003976"/>
    </source>
</evidence>
<evidence type="ECO:0000256" key="7">
    <source>
        <dbReference type="ARBA" id="ARBA00012251"/>
    </source>
</evidence>
<dbReference type="InterPro" id="IPR031127">
    <property type="entry name" value="E3_UB_ligase_RBR"/>
</dbReference>
<dbReference type="GO" id="GO:0061630">
    <property type="term" value="F:ubiquitin protein ligase activity"/>
    <property type="evidence" value="ECO:0007669"/>
    <property type="project" value="UniProtKB-EC"/>
</dbReference>
<comment type="catalytic activity">
    <reaction evidence="1">
        <text>[E2 ubiquitin-conjugating enzyme]-S-ubiquitinyl-L-cysteine + [acceptor protein]-L-lysine = [E2 ubiquitin-conjugating enzyme]-L-cysteine + [acceptor protein]-N(6)-ubiquitinyl-L-lysine.</text>
        <dbReference type="EC" id="2.3.2.31"/>
    </reaction>
</comment>
<keyword evidence="9" id="KW-0812">Transmembrane</keyword>
<sequence length="919" mass="99556">MEGQKPQRHGLQQLLEEEVRDAAAAGVVEARAQAPPAVQEEVEVVAMDEEEGGPHQSHLDLDAISMADEAMAHAMYMEELMQMEDFGPDLVISDGDEEEPNAANVPAGGAAQSITSIHRVDDGPAGSPAVQGQQDADMHEILEVAEAELAAAVHLHIFAAAAANNNQPAAAGVADRRPLMPQRQRRERGTGRVVPPVPLLQTSRHEAFVPGNTIPALFETLLAAPALPAANGALPIPARQAVVDAASSRAVLRAVKEEEGTRAVPAPGANDALVSARQAVLATASSRDVLAAMEEEHDNGWYDSVILEAKKMEQMEEPGLLGLHDQLHYHHQQQCPASEEEEKPCYSPIRFDPDEAGPSTQSRRRPRPRVPLPPLANDEVPKFDCGICLETLPILDLFHGMQCGHRYCVECMATYIEGKINAGEVPIPCPDPTCREEMQEDSNGGILHPEQCKKSIDFAAFSNWGYRLAESAIPPSRRAYCPNLRCGVMLEKTGGKTPAMAFCPACGHPMCATCGWDWRRDDSGQHDCTEEPNAALLKKLAKQRRWKHCPRCKVLVEKIQGCNAMRCRCLFVFCYACGLPLGRQSGMEEGAELCRGHNRNHPGAHAAPAPASDDAYLQELIRGSVPGPSSSRSRVAPLTDDEIGWFCCGICMEPRLLLDRFRAGAGAGAGCAHEFCIECLVRYIEGRVAAGAVPVPCPAPGCRGGAAMHPEACKKLVDMDVFDAWCVALCERAVGPARARCPYRDCGELVVLDAADDGAVSEAECPTCARAFCLQCEEPWDERHGGGGEGQGCVLARLAAGKNWTRCPSCRAMIDKVDGCKRVACRCGTVFCYDCGSPLSGNGCRCFVRQEDGSTQCQTLEPLMGNMSWGGRSGLQNSAMHNTRETEISGKWCWYLAQVRPLHRGRAVVDWYLDWVMLP</sequence>
<dbReference type="SMART" id="SM00647">
    <property type="entry name" value="IBR"/>
    <property type="match status" value="4"/>
</dbReference>
<dbReference type="GO" id="GO:0008270">
    <property type="term" value="F:zinc ion binding"/>
    <property type="evidence" value="ECO:0007669"/>
    <property type="project" value="UniProtKB-KW"/>
</dbReference>
<evidence type="ECO:0000256" key="13">
    <source>
        <dbReference type="ARBA" id="ARBA00022786"/>
    </source>
</evidence>
<proteinExistence type="inferred from homology"/>
<comment type="pathway">
    <text evidence="5">Protein modification; protein ubiquitination.</text>
</comment>
<dbReference type="InterPro" id="IPR044066">
    <property type="entry name" value="TRIAD_supradom"/>
</dbReference>
<dbReference type="PANTHER" id="PTHR11685">
    <property type="entry name" value="RBR FAMILY RING FINGER AND IBR DOMAIN-CONTAINING"/>
    <property type="match status" value="1"/>
</dbReference>
<dbReference type="AlphaFoldDB" id="A0AAQ3WKI6"/>
<evidence type="ECO:0000313" key="22">
    <source>
        <dbReference type="Proteomes" id="UP001341281"/>
    </source>
</evidence>
<comment type="cofactor">
    <cofactor evidence="2">
        <name>Zn(2+)</name>
        <dbReference type="ChEBI" id="CHEBI:29105"/>
    </cofactor>
</comment>
<dbReference type="FunFam" id="3.30.40.10:FF:000051">
    <property type="entry name" value="RBR-type E3 ubiquitin transferase"/>
    <property type="match status" value="1"/>
</dbReference>
<evidence type="ECO:0000256" key="9">
    <source>
        <dbReference type="ARBA" id="ARBA00022692"/>
    </source>
</evidence>
<feature type="domain" description="RING-type" evidence="20">
    <location>
        <begin position="381"/>
        <end position="600"/>
    </location>
</feature>
<keyword evidence="14" id="KW-0862">Zinc</keyword>
<dbReference type="EMBL" id="CP144747">
    <property type="protein sequence ID" value="WVZ65067.1"/>
    <property type="molecule type" value="Genomic_DNA"/>
</dbReference>
<feature type="domain" description="RING-type" evidence="20">
    <location>
        <begin position="644"/>
        <end position="850"/>
    </location>
</feature>
<keyword evidence="8" id="KW-0808">Transferase</keyword>
<dbReference type="SUPFAM" id="SSF57850">
    <property type="entry name" value="RING/U-box"/>
    <property type="match status" value="5"/>
</dbReference>
<keyword evidence="11" id="KW-0677">Repeat</keyword>